<organism evidence="2 3">
    <name type="scientific">Steinernema carpocapsae</name>
    <name type="common">Entomopathogenic nematode</name>
    <dbReference type="NCBI Taxonomy" id="34508"/>
    <lineage>
        <taxon>Eukaryota</taxon>
        <taxon>Metazoa</taxon>
        <taxon>Ecdysozoa</taxon>
        <taxon>Nematoda</taxon>
        <taxon>Chromadorea</taxon>
        <taxon>Rhabditida</taxon>
        <taxon>Tylenchina</taxon>
        <taxon>Panagrolaimomorpha</taxon>
        <taxon>Strongyloidoidea</taxon>
        <taxon>Steinernematidae</taxon>
        <taxon>Steinernema</taxon>
    </lineage>
</organism>
<feature type="region of interest" description="Disordered" evidence="1">
    <location>
        <begin position="275"/>
        <end position="376"/>
    </location>
</feature>
<dbReference type="OrthoDB" id="6381867at2759"/>
<gene>
    <name evidence="2" type="ORF">L596_011172</name>
</gene>
<reference evidence="2 3" key="1">
    <citation type="journal article" date="2015" name="Genome Biol.">
        <title>Comparative genomics of Steinernema reveals deeply conserved gene regulatory networks.</title>
        <authorList>
            <person name="Dillman A.R."/>
            <person name="Macchietto M."/>
            <person name="Porter C.F."/>
            <person name="Rogers A."/>
            <person name="Williams B."/>
            <person name="Antoshechkin I."/>
            <person name="Lee M.M."/>
            <person name="Goodwin Z."/>
            <person name="Lu X."/>
            <person name="Lewis E.E."/>
            <person name="Goodrich-Blair H."/>
            <person name="Stock S.P."/>
            <person name="Adams B.J."/>
            <person name="Sternberg P.W."/>
            <person name="Mortazavi A."/>
        </authorList>
    </citation>
    <scope>NUCLEOTIDE SEQUENCE [LARGE SCALE GENOMIC DNA]</scope>
    <source>
        <strain evidence="2 3">ALL</strain>
    </source>
</reference>
<protein>
    <submittedName>
        <fullName evidence="2">Uncharacterized protein</fullName>
    </submittedName>
</protein>
<feature type="compositionally biased region" description="Low complexity" evidence="1">
    <location>
        <begin position="319"/>
        <end position="339"/>
    </location>
</feature>
<feature type="compositionally biased region" description="Low complexity" evidence="1">
    <location>
        <begin position="353"/>
        <end position="370"/>
    </location>
</feature>
<proteinExistence type="predicted"/>
<name>A0A4V6A4E3_STECR</name>
<dbReference type="PANTHER" id="PTHR37970">
    <property type="entry name" value="PROTEIN CBG08587"/>
    <property type="match status" value="1"/>
</dbReference>
<dbReference type="EMBL" id="AZBU02000003">
    <property type="protein sequence ID" value="TKR86615.1"/>
    <property type="molecule type" value="Genomic_DNA"/>
</dbReference>
<dbReference type="AlphaFoldDB" id="A0A4V6A4E3"/>
<accession>A0A4V6A4E3</accession>
<evidence type="ECO:0000313" key="3">
    <source>
        <dbReference type="Proteomes" id="UP000298663"/>
    </source>
</evidence>
<feature type="region of interest" description="Disordered" evidence="1">
    <location>
        <begin position="456"/>
        <end position="476"/>
    </location>
</feature>
<evidence type="ECO:0000313" key="2">
    <source>
        <dbReference type="EMBL" id="TKR86615.1"/>
    </source>
</evidence>
<dbReference type="PANTHER" id="PTHR37970:SF1">
    <property type="entry name" value="SERINE-RICH ADHESIN FOR PLATELETS"/>
    <property type="match status" value="1"/>
</dbReference>
<comment type="caution">
    <text evidence="2">The sequence shown here is derived from an EMBL/GenBank/DDBJ whole genome shotgun (WGS) entry which is preliminary data.</text>
</comment>
<sequence length="909" mass="101308">METMKLDHSSLEQPSVQGKISRVVRLLLVFALGREQISIHSSAFLAKRIAVIISPYKIVYSVPTSHSASSSVPGCHLKHKPKPLLLSYLQGSASPNASSRSSPAFSSVRFAAAIPWHVCLAARGSSDRNYESPSRSSIGCCSQLARCFLWANDFGIPRLFARLSNAKLFSLSSGHRIADWLVAVLGYRRVLQRLFRQVAIAVLLHAKTILANSRMLQKRPRLAAVFAELRRLFDRLRQGSRLQSAQLQADPQPLSGIYFRSICLFFARSIQNAADGTSTKSPLPRKLLNSPATPVDRRHSHHFSSEMTIPSEERRFSVSPAPLSAKKSPPSLTITIPTPKNNRRPFSVGPRNSTSSAFSASSSSASSSQSDEVVSGGISTPLTSPYYLSYVSVSSPSGNLPTSFSTRLKRLIIRLRLPFKNIPHSSVHRQAEAVEGSSVNLRCKANGREELLLATESTTGGQINRNRENERSSSQLNLDEIGSDISGRNSVNPLYVDDSGNSSSNSVGDKRNSAIIDRYNQITVGHMKTLAFVASNLWEQIHYKEQMANSVDFARTRFSDFLLKSAQPFLVKGKSFFFYASLEGFNEEFTLMIAPLCQYGSLVVRNMAGGNLFRPPVMAEIEDFNGDLRRFLRNSSFERTTSAHRVLVMPHLNICSFHSLAAHHLHKTMDPSRLENVVCFTMIQLLSALKSLQSDGLESLSINFKEFMLAFRLTNFAEGLYDLKEYPQLIFLQESVGDDLDDSQNDSGSEEGVGVCRYALRALCTLLHHKMHLTLPKIPERSEYSSALRIAAFILNSDKSSSLTRAKNILEFAFWVRNTHFDNELEAKLWLDQQRATQIDRLIHLLVEQSTAVCEPKERLFVQFLLSSTSRTLFQSSQSLQDQFLNVLTTFINHSNSIISSLRIVGEET</sequence>
<evidence type="ECO:0000256" key="1">
    <source>
        <dbReference type="SAM" id="MobiDB-lite"/>
    </source>
</evidence>
<reference evidence="2 3" key="2">
    <citation type="journal article" date="2019" name="G3 (Bethesda)">
        <title>Hybrid Assembly of the Genome of the Entomopathogenic Nematode Steinernema carpocapsae Identifies the X-Chromosome.</title>
        <authorList>
            <person name="Serra L."/>
            <person name="Macchietto M."/>
            <person name="Macias-Munoz A."/>
            <person name="McGill C.J."/>
            <person name="Rodriguez I.M."/>
            <person name="Rodriguez B."/>
            <person name="Murad R."/>
            <person name="Mortazavi A."/>
        </authorList>
    </citation>
    <scope>NUCLEOTIDE SEQUENCE [LARGE SCALE GENOMIC DNA]</scope>
    <source>
        <strain evidence="2 3">ALL</strain>
    </source>
</reference>
<keyword evidence="3" id="KW-1185">Reference proteome</keyword>
<dbReference type="Proteomes" id="UP000298663">
    <property type="component" value="Unassembled WGS sequence"/>
</dbReference>